<evidence type="ECO:0000313" key="2">
    <source>
        <dbReference type="EMBL" id="MBC5639831.1"/>
    </source>
</evidence>
<dbReference type="EMBL" id="JACOOQ010000006">
    <property type="protein sequence ID" value="MBC5639831.1"/>
    <property type="molecule type" value="Genomic_DNA"/>
</dbReference>
<keyword evidence="3" id="KW-1185">Reference proteome</keyword>
<dbReference type="Pfam" id="PF20282">
    <property type="entry name" value="CTD6"/>
    <property type="match status" value="1"/>
</dbReference>
<feature type="domain" description="ABC-three component systems C-terminal" evidence="1">
    <location>
        <begin position="225"/>
        <end position="351"/>
    </location>
</feature>
<proteinExistence type="predicted"/>
<dbReference type="Proteomes" id="UP000662088">
    <property type="component" value="Unassembled WGS sequence"/>
</dbReference>
<dbReference type="Gene3D" id="3.40.1350.10">
    <property type="match status" value="1"/>
</dbReference>
<dbReference type="InterPro" id="IPR011856">
    <property type="entry name" value="tRNA_endonuc-like_dom_sf"/>
</dbReference>
<dbReference type="RefSeq" id="WP_186834885.1">
    <property type="nucleotide sequence ID" value="NZ_JACOOQ010000006.1"/>
</dbReference>
<evidence type="ECO:0000313" key="3">
    <source>
        <dbReference type="Proteomes" id="UP000662088"/>
    </source>
</evidence>
<reference evidence="2" key="1">
    <citation type="submission" date="2020-08" db="EMBL/GenBank/DDBJ databases">
        <title>Genome public.</title>
        <authorList>
            <person name="Liu C."/>
            <person name="Sun Q."/>
        </authorList>
    </citation>
    <scope>NUCLEOTIDE SEQUENCE</scope>
    <source>
        <strain evidence="2">NSJ-42</strain>
    </source>
</reference>
<organism evidence="2 3">
    <name type="scientific">Clostridium lentum</name>
    <dbReference type="NCBI Taxonomy" id="2763037"/>
    <lineage>
        <taxon>Bacteria</taxon>
        <taxon>Bacillati</taxon>
        <taxon>Bacillota</taxon>
        <taxon>Clostridia</taxon>
        <taxon>Eubacteriales</taxon>
        <taxon>Clostridiaceae</taxon>
        <taxon>Clostridium</taxon>
    </lineage>
</organism>
<comment type="caution">
    <text evidence="2">The sequence shown here is derived from an EMBL/GenBank/DDBJ whole genome shotgun (WGS) entry which is preliminary data.</text>
</comment>
<dbReference type="AlphaFoldDB" id="A0A8I0A9A8"/>
<sequence>MVLEELPKCKAPTEYNPYMGQPIPPLDRLKIMSEDDFEDLVVEWANGYVHNNYYKVSSMAGAGDKGRDVVAYYDDKTVDIYQCKHYKNPLSPSQYWVEFGKLCYYTYKNIYSIPKKYYIVASNGVGPDLRDLIDKPESINNKLIEQWSEKCESRITKKERVVLEDKFLEYVKNFDFSIVCDIPPIKLIEQYSQTIYYKFRFGGGIKKREKPEVPKEVSKEEEKFNYMKELFIVYSDELNFNVKSYDELKSNKKYFNHCNRQREDFYIAQLLARVSRDEYLDSQPYDELKNEIYKGVIDCCEEEHSSCFKKVNETLKVARNMNIESMAFGPISPSEKVGICHDLVNNYEISWVGNYEGE</sequence>
<name>A0A8I0A9A8_9CLOT</name>
<dbReference type="SUPFAM" id="SSF52980">
    <property type="entry name" value="Restriction endonuclease-like"/>
    <property type="match status" value="1"/>
</dbReference>
<gene>
    <name evidence="2" type="ORF">H8R92_05175</name>
</gene>
<dbReference type="InterPro" id="IPR011335">
    <property type="entry name" value="Restrct_endonuc-II-like"/>
</dbReference>
<dbReference type="GO" id="GO:0003676">
    <property type="term" value="F:nucleic acid binding"/>
    <property type="evidence" value="ECO:0007669"/>
    <property type="project" value="InterPro"/>
</dbReference>
<dbReference type="InterPro" id="IPR046914">
    <property type="entry name" value="ABC-3C_CTD6"/>
</dbReference>
<protein>
    <recommendedName>
        <fullName evidence="1">ABC-three component systems C-terminal domain-containing protein</fullName>
    </recommendedName>
</protein>
<accession>A0A8I0A9A8</accession>
<evidence type="ECO:0000259" key="1">
    <source>
        <dbReference type="Pfam" id="PF20282"/>
    </source>
</evidence>